<evidence type="ECO:0000313" key="1">
    <source>
        <dbReference type="EMBL" id="KAI3353785.1"/>
    </source>
</evidence>
<comment type="caution">
    <text evidence="1">The sequence shown here is derived from an EMBL/GenBank/DDBJ whole genome shotgun (WGS) entry which is preliminary data.</text>
</comment>
<organism evidence="1 2">
    <name type="scientific">Scortum barcoo</name>
    <name type="common">barcoo grunter</name>
    <dbReference type="NCBI Taxonomy" id="214431"/>
    <lineage>
        <taxon>Eukaryota</taxon>
        <taxon>Metazoa</taxon>
        <taxon>Chordata</taxon>
        <taxon>Craniata</taxon>
        <taxon>Vertebrata</taxon>
        <taxon>Euteleostomi</taxon>
        <taxon>Actinopterygii</taxon>
        <taxon>Neopterygii</taxon>
        <taxon>Teleostei</taxon>
        <taxon>Neoteleostei</taxon>
        <taxon>Acanthomorphata</taxon>
        <taxon>Eupercaria</taxon>
        <taxon>Centrarchiformes</taxon>
        <taxon>Terapontoidei</taxon>
        <taxon>Terapontidae</taxon>
        <taxon>Scortum</taxon>
    </lineage>
</organism>
<proteinExistence type="predicted"/>
<name>A0ACB8VE74_9TELE</name>
<gene>
    <name evidence="1" type="ORF">L3Q82_004846</name>
</gene>
<evidence type="ECO:0000313" key="2">
    <source>
        <dbReference type="Proteomes" id="UP000831701"/>
    </source>
</evidence>
<sequence length="191" mass="22797">MRLKVGVKEGKWKHQERDLNTNDTKDMWQEIQTITGYKNRSLPIKSEAMLPDDTFILTLISIKSQLSSQIHLQMTDHCQQVVDSKRHLQWQINKLKEKYREEKKNWRDEVIFKNQSIDLLKTHVQLLEDELETVNKKIYCVSCKSSHQFIKLLMFADDTTLIGLIFVRDESAYSFKLTRKWFSYQEITRKA</sequence>
<accession>A0ACB8VE74</accession>
<protein>
    <submittedName>
        <fullName evidence="1">Uncharacterized protein</fullName>
    </submittedName>
</protein>
<keyword evidence="2" id="KW-1185">Reference proteome</keyword>
<reference evidence="1" key="1">
    <citation type="submission" date="2022-04" db="EMBL/GenBank/DDBJ databases">
        <title>Jade perch genome.</title>
        <authorList>
            <person name="Chao B."/>
        </authorList>
    </citation>
    <scope>NUCLEOTIDE SEQUENCE</scope>
    <source>
        <strain evidence="1">CB-2022</strain>
    </source>
</reference>
<dbReference type="EMBL" id="CM041552">
    <property type="protein sequence ID" value="KAI3353785.1"/>
    <property type="molecule type" value="Genomic_DNA"/>
</dbReference>
<dbReference type="Proteomes" id="UP000831701">
    <property type="component" value="Chromosome 22"/>
</dbReference>